<dbReference type="VEuPathDB" id="FungiDB:PDIP_48760"/>
<dbReference type="PANTHER" id="PTHR23506:SF35">
    <property type="entry name" value="MAJOR FACILITATOR SUPERFAMILY (MFS) PROFILE DOMAIN-CONTAINING PROTEIN-RELATED"/>
    <property type="match status" value="1"/>
</dbReference>
<feature type="transmembrane region" description="Helical" evidence="7">
    <location>
        <begin position="92"/>
        <end position="111"/>
    </location>
</feature>
<evidence type="ECO:0000256" key="4">
    <source>
        <dbReference type="ARBA" id="ARBA00022692"/>
    </source>
</evidence>
<feature type="transmembrane region" description="Helical" evidence="7">
    <location>
        <begin position="150"/>
        <end position="173"/>
    </location>
</feature>
<feature type="transmembrane region" description="Helical" evidence="7">
    <location>
        <begin position="18"/>
        <end position="40"/>
    </location>
</feature>
<gene>
    <name evidence="9" type="ORF">Pdw03_7458</name>
</gene>
<keyword evidence="6 7" id="KW-0472">Membrane</keyword>
<dbReference type="Gene3D" id="1.20.1250.20">
    <property type="entry name" value="MFS general substrate transporter like domains"/>
    <property type="match status" value="2"/>
</dbReference>
<protein>
    <submittedName>
        <fullName evidence="9">Major facilitator superfamily domain, general substrate transporter</fullName>
    </submittedName>
</protein>
<dbReference type="CDD" id="cd17325">
    <property type="entry name" value="MFS_MdtG_SLC18_like"/>
    <property type="match status" value="1"/>
</dbReference>
<feature type="domain" description="Major facilitator superfamily (MFS) profile" evidence="8">
    <location>
        <begin position="24"/>
        <end position="433"/>
    </location>
</feature>
<dbReference type="PANTHER" id="PTHR23506">
    <property type="entry name" value="GH10249P"/>
    <property type="match status" value="1"/>
</dbReference>
<dbReference type="Proteomes" id="UP000595662">
    <property type="component" value="Chromosome 2"/>
</dbReference>
<evidence type="ECO:0000256" key="6">
    <source>
        <dbReference type="ARBA" id="ARBA00023136"/>
    </source>
</evidence>
<dbReference type="KEGG" id="pdp:PDIP_48760"/>
<dbReference type="AlphaFoldDB" id="A0A7T6XLY8"/>
<dbReference type="Pfam" id="PF07690">
    <property type="entry name" value="MFS_1"/>
    <property type="match status" value="1"/>
</dbReference>
<dbReference type="GO" id="GO:0016020">
    <property type="term" value="C:membrane"/>
    <property type="evidence" value="ECO:0007669"/>
    <property type="project" value="UniProtKB-SubCell"/>
</dbReference>
<keyword evidence="3" id="KW-0813">Transport</keyword>
<comment type="similarity">
    <text evidence="2">Belongs to the major facilitator superfamily. Vesicular transporter family.</text>
</comment>
<evidence type="ECO:0000256" key="2">
    <source>
        <dbReference type="ARBA" id="ARBA00006829"/>
    </source>
</evidence>
<comment type="subcellular location">
    <subcellularLocation>
        <location evidence="1">Membrane</location>
        <topology evidence="1">Multi-pass membrane protein</topology>
    </subcellularLocation>
</comment>
<keyword evidence="5 7" id="KW-1133">Transmembrane helix</keyword>
<feature type="transmembrane region" description="Helical" evidence="7">
    <location>
        <begin position="117"/>
        <end position="138"/>
    </location>
</feature>
<dbReference type="InterPro" id="IPR011701">
    <property type="entry name" value="MFS"/>
</dbReference>
<dbReference type="OMA" id="MSCANTG"/>
<evidence type="ECO:0000256" key="3">
    <source>
        <dbReference type="ARBA" id="ARBA00022448"/>
    </source>
</evidence>
<proteinExistence type="inferred from homology"/>
<dbReference type="GO" id="GO:0022857">
    <property type="term" value="F:transmembrane transporter activity"/>
    <property type="evidence" value="ECO:0007669"/>
    <property type="project" value="InterPro"/>
</dbReference>
<accession>A0A7T6XLY8</accession>
<dbReference type="EMBL" id="CP060775">
    <property type="protein sequence ID" value="QQK43557.1"/>
    <property type="molecule type" value="Genomic_DNA"/>
</dbReference>
<dbReference type="SUPFAM" id="SSF103473">
    <property type="entry name" value="MFS general substrate transporter"/>
    <property type="match status" value="1"/>
</dbReference>
<evidence type="ECO:0000256" key="7">
    <source>
        <dbReference type="SAM" id="Phobius"/>
    </source>
</evidence>
<sequence>MDVPSSRPAGYTWRSSRWFIISTVSIALFIELFLYGFQVPMLPYLFEDRLHKDPSQTQRLTAGILTLHGLVSAVSGPLIGHYADKMPNRRTPLLLSLAGCVMGTLLVAWSPSLVVLLLGRVLQGIAGSAVWIVGLATAADTVQDSGMGKVMGVIMTFASAGIISGPMVSGILLETVGYWLTWSVPIGILIVDIISRLLMIESPQNSSPASSDNLEETSTLLPTKTQIEPHDASTTVGFWVFLLRDSRVLTALAITILTTAILTSFHATLPLHTGKAFGWTPREVGIMFFLLSVPALFLSTPAGWLRDRIGVRLPITISLALHAVFHVLVGVAGDGHFPWATLQHRGPALYTSSIICLGILRPFVTGVGPVELTASVRAYEKATPGIFGPRGGLSRVYAMTDVAATSGMTIGPAIAGFLREKVGYTSMNWVFGK</sequence>
<evidence type="ECO:0000313" key="9">
    <source>
        <dbReference type="EMBL" id="QQK43557.1"/>
    </source>
</evidence>
<dbReference type="InterPro" id="IPR001958">
    <property type="entry name" value="Tet-R_TetA/multi-R_MdtG-like"/>
</dbReference>
<keyword evidence="4 7" id="KW-0812">Transmembrane</keyword>
<evidence type="ECO:0000256" key="1">
    <source>
        <dbReference type="ARBA" id="ARBA00004141"/>
    </source>
</evidence>
<reference evidence="9 10" key="1">
    <citation type="submission" date="2020-08" db="EMBL/GenBank/DDBJ databases">
        <title>The completed genome sequence of the pathogenic ascomycete fungus Penicillium digitatum.</title>
        <authorList>
            <person name="Wang M."/>
        </authorList>
    </citation>
    <scope>NUCLEOTIDE SEQUENCE [LARGE SCALE GENOMIC DNA]</scope>
    <source>
        <strain evidence="9 10">PdW03</strain>
    </source>
</reference>
<feature type="transmembrane region" description="Helical" evidence="7">
    <location>
        <begin position="248"/>
        <end position="266"/>
    </location>
</feature>
<dbReference type="PROSITE" id="PS50850">
    <property type="entry name" value="MFS"/>
    <property type="match status" value="1"/>
</dbReference>
<dbReference type="GeneID" id="26233193"/>
<dbReference type="InterPro" id="IPR050930">
    <property type="entry name" value="MFS_Vesicular_Transporter"/>
</dbReference>
<dbReference type="RefSeq" id="XP_014533870.1">
    <property type="nucleotide sequence ID" value="XM_014678384.1"/>
</dbReference>
<feature type="transmembrane region" description="Helical" evidence="7">
    <location>
        <begin position="286"/>
        <end position="305"/>
    </location>
</feature>
<dbReference type="InterPro" id="IPR020846">
    <property type="entry name" value="MFS_dom"/>
</dbReference>
<dbReference type="PRINTS" id="PR01035">
    <property type="entry name" value="TCRTETA"/>
</dbReference>
<evidence type="ECO:0000259" key="8">
    <source>
        <dbReference type="PROSITE" id="PS50850"/>
    </source>
</evidence>
<name>A0A7T6XLY8_PENDI</name>
<dbReference type="InterPro" id="IPR036259">
    <property type="entry name" value="MFS_trans_sf"/>
</dbReference>
<evidence type="ECO:0000256" key="5">
    <source>
        <dbReference type="ARBA" id="ARBA00022989"/>
    </source>
</evidence>
<organism evidence="9 10">
    <name type="scientific">Penicillium digitatum</name>
    <name type="common">Green mold</name>
    <dbReference type="NCBI Taxonomy" id="36651"/>
    <lineage>
        <taxon>Eukaryota</taxon>
        <taxon>Fungi</taxon>
        <taxon>Dikarya</taxon>
        <taxon>Ascomycota</taxon>
        <taxon>Pezizomycotina</taxon>
        <taxon>Eurotiomycetes</taxon>
        <taxon>Eurotiomycetidae</taxon>
        <taxon>Eurotiales</taxon>
        <taxon>Aspergillaceae</taxon>
        <taxon>Penicillium</taxon>
    </lineage>
</organism>
<evidence type="ECO:0000313" key="10">
    <source>
        <dbReference type="Proteomes" id="UP000595662"/>
    </source>
</evidence>
<feature type="transmembrane region" description="Helical" evidence="7">
    <location>
        <begin position="60"/>
        <end position="80"/>
    </location>
</feature>
<feature type="transmembrane region" description="Helical" evidence="7">
    <location>
        <begin position="179"/>
        <end position="199"/>
    </location>
</feature>